<keyword evidence="8" id="KW-0175">Coiled coil</keyword>
<evidence type="ECO:0000313" key="12">
    <source>
        <dbReference type="EMBL" id="TXG02387.1"/>
    </source>
</evidence>
<evidence type="ECO:0000259" key="9">
    <source>
        <dbReference type="PROSITE" id="PS50109"/>
    </source>
</evidence>
<protein>
    <recommendedName>
        <fullName evidence="2">histidine kinase</fullName>
        <ecNumber evidence="2">2.7.13.3</ecNumber>
    </recommendedName>
</protein>
<feature type="coiled-coil region" evidence="8">
    <location>
        <begin position="254"/>
        <end position="281"/>
    </location>
</feature>
<dbReference type="InterPro" id="IPR011006">
    <property type="entry name" value="CheY-like_superfamily"/>
</dbReference>
<organism evidence="12 13">
    <name type="scientific">Massilia arenae</name>
    <dbReference type="NCBI Taxonomy" id="2603288"/>
    <lineage>
        <taxon>Bacteria</taxon>
        <taxon>Pseudomonadati</taxon>
        <taxon>Pseudomonadota</taxon>
        <taxon>Betaproteobacteria</taxon>
        <taxon>Burkholderiales</taxon>
        <taxon>Oxalobacteraceae</taxon>
        <taxon>Telluria group</taxon>
        <taxon>Massilia</taxon>
    </lineage>
</organism>
<dbReference type="EMBL" id="VPFD01000001">
    <property type="protein sequence ID" value="TXG02387.1"/>
    <property type="molecule type" value="Genomic_DNA"/>
</dbReference>
<evidence type="ECO:0000256" key="7">
    <source>
        <dbReference type="PROSITE-ProRule" id="PRU00169"/>
    </source>
</evidence>
<dbReference type="PANTHER" id="PTHR43047:SF72">
    <property type="entry name" value="OSMOSENSING HISTIDINE PROTEIN KINASE SLN1"/>
    <property type="match status" value="1"/>
</dbReference>
<evidence type="ECO:0000259" key="10">
    <source>
        <dbReference type="PROSITE" id="PS50110"/>
    </source>
</evidence>
<dbReference type="InterPro" id="IPR001789">
    <property type="entry name" value="Sig_transdc_resp-reg_receiver"/>
</dbReference>
<dbReference type="Gene3D" id="3.30.565.10">
    <property type="entry name" value="Histidine kinase-like ATPase, C-terminal domain"/>
    <property type="match status" value="1"/>
</dbReference>
<dbReference type="SMART" id="SM00086">
    <property type="entry name" value="PAC"/>
    <property type="match status" value="1"/>
</dbReference>
<keyword evidence="5" id="KW-0418">Kinase</keyword>
<dbReference type="InterPro" id="IPR003594">
    <property type="entry name" value="HATPase_dom"/>
</dbReference>
<dbReference type="CDD" id="cd00130">
    <property type="entry name" value="PAS"/>
    <property type="match status" value="1"/>
</dbReference>
<dbReference type="InterPro" id="IPR005467">
    <property type="entry name" value="His_kinase_dom"/>
</dbReference>
<dbReference type="SMART" id="SM00388">
    <property type="entry name" value="HisKA"/>
    <property type="match status" value="1"/>
</dbReference>
<reference evidence="12 13" key="1">
    <citation type="submission" date="2019-08" db="EMBL/GenBank/DDBJ databases">
        <title>Massilia golmudensis sp. nov., isolated from sand in the Qinghai-Tibetan Plateau.</title>
        <authorList>
            <person name="Zhang B."/>
        </authorList>
    </citation>
    <scope>NUCLEOTIDE SEQUENCE [LARGE SCALE GENOMIC DNA]</scope>
    <source>
        <strain evidence="12 13">GEM5</strain>
    </source>
</reference>
<dbReference type="EC" id="2.7.13.3" evidence="2"/>
<dbReference type="Pfam" id="PF00512">
    <property type="entry name" value="HisKA"/>
    <property type="match status" value="1"/>
</dbReference>
<accession>A0A5C7G8R3</accession>
<dbReference type="FunFam" id="1.10.287.130:FF:000001">
    <property type="entry name" value="Two-component sensor histidine kinase"/>
    <property type="match status" value="1"/>
</dbReference>
<dbReference type="Gene3D" id="3.40.50.2300">
    <property type="match status" value="1"/>
</dbReference>
<dbReference type="CDD" id="cd00082">
    <property type="entry name" value="HisKA"/>
    <property type="match status" value="1"/>
</dbReference>
<evidence type="ECO:0000256" key="1">
    <source>
        <dbReference type="ARBA" id="ARBA00000085"/>
    </source>
</evidence>
<dbReference type="SMART" id="SM00387">
    <property type="entry name" value="HATPase_c"/>
    <property type="match status" value="1"/>
</dbReference>
<dbReference type="Gene3D" id="3.30.450.20">
    <property type="entry name" value="PAS domain"/>
    <property type="match status" value="2"/>
</dbReference>
<dbReference type="InterPro" id="IPR004358">
    <property type="entry name" value="Sig_transdc_His_kin-like_C"/>
</dbReference>
<proteinExistence type="predicted"/>
<evidence type="ECO:0000256" key="3">
    <source>
        <dbReference type="ARBA" id="ARBA00022553"/>
    </source>
</evidence>
<evidence type="ECO:0000256" key="5">
    <source>
        <dbReference type="ARBA" id="ARBA00022777"/>
    </source>
</evidence>
<dbReference type="PROSITE" id="PS50113">
    <property type="entry name" value="PAC"/>
    <property type="match status" value="1"/>
</dbReference>
<dbReference type="NCBIfam" id="TIGR00229">
    <property type="entry name" value="sensory_box"/>
    <property type="match status" value="1"/>
</dbReference>
<feature type="domain" description="Response regulatory" evidence="10">
    <location>
        <begin position="523"/>
        <end position="639"/>
    </location>
</feature>
<keyword evidence="6" id="KW-0902">Two-component regulatory system</keyword>
<keyword evidence="4" id="KW-0808">Transferase</keyword>
<name>A0A5C7G8R3_9BURK</name>
<feature type="domain" description="Histidine kinase" evidence="9">
    <location>
        <begin position="281"/>
        <end position="500"/>
    </location>
</feature>
<dbReference type="GO" id="GO:0009927">
    <property type="term" value="F:histidine phosphotransfer kinase activity"/>
    <property type="evidence" value="ECO:0007669"/>
    <property type="project" value="TreeGrafter"/>
</dbReference>
<dbReference type="SUPFAM" id="SSF47384">
    <property type="entry name" value="Homodimeric domain of signal transducing histidine kinase"/>
    <property type="match status" value="1"/>
</dbReference>
<dbReference type="SMART" id="SM00448">
    <property type="entry name" value="REC"/>
    <property type="match status" value="1"/>
</dbReference>
<dbReference type="InterPro" id="IPR035965">
    <property type="entry name" value="PAS-like_dom_sf"/>
</dbReference>
<dbReference type="InterPro" id="IPR000700">
    <property type="entry name" value="PAS-assoc_C"/>
</dbReference>
<dbReference type="Proteomes" id="UP000321413">
    <property type="component" value="Unassembled WGS sequence"/>
</dbReference>
<dbReference type="PRINTS" id="PR00344">
    <property type="entry name" value="BCTRLSENSOR"/>
</dbReference>
<dbReference type="InterPro" id="IPR013655">
    <property type="entry name" value="PAS_fold_3"/>
</dbReference>
<dbReference type="GO" id="GO:0000155">
    <property type="term" value="F:phosphorelay sensor kinase activity"/>
    <property type="evidence" value="ECO:0007669"/>
    <property type="project" value="InterPro"/>
</dbReference>
<gene>
    <name evidence="12" type="ORF">FVD38_01250</name>
</gene>
<dbReference type="InterPro" id="IPR000014">
    <property type="entry name" value="PAS"/>
</dbReference>
<dbReference type="CDD" id="cd17580">
    <property type="entry name" value="REC_2_DhkD-like"/>
    <property type="match status" value="1"/>
</dbReference>
<evidence type="ECO:0000256" key="6">
    <source>
        <dbReference type="ARBA" id="ARBA00023012"/>
    </source>
</evidence>
<dbReference type="InterPro" id="IPR001610">
    <property type="entry name" value="PAC"/>
</dbReference>
<dbReference type="SUPFAM" id="SSF52172">
    <property type="entry name" value="CheY-like"/>
    <property type="match status" value="1"/>
</dbReference>
<dbReference type="SUPFAM" id="SSF55785">
    <property type="entry name" value="PYP-like sensor domain (PAS domain)"/>
    <property type="match status" value="2"/>
</dbReference>
<dbReference type="InterPro" id="IPR036097">
    <property type="entry name" value="HisK_dim/P_sf"/>
</dbReference>
<dbReference type="RefSeq" id="WP_147933160.1">
    <property type="nucleotide sequence ID" value="NZ_VPFD01000001.1"/>
</dbReference>
<evidence type="ECO:0000313" key="13">
    <source>
        <dbReference type="Proteomes" id="UP000321413"/>
    </source>
</evidence>
<dbReference type="PROSITE" id="PS50109">
    <property type="entry name" value="HIS_KIN"/>
    <property type="match status" value="1"/>
</dbReference>
<dbReference type="AlphaFoldDB" id="A0A5C7G8R3"/>
<evidence type="ECO:0000259" key="11">
    <source>
        <dbReference type="PROSITE" id="PS50113"/>
    </source>
</evidence>
<dbReference type="Pfam" id="PF08447">
    <property type="entry name" value="PAS_3"/>
    <property type="match status" value="1"/>
</dbReference>
<evidence type="ECO:0000256" key="8">
    <source>
        <dbReference type="SAM" id="Coils"/>
    </source>
</evidence>
<dbReference type="Pfam" id="PF02518">
    <property type="entry name" value="HATPase_c"/>
    <property type="match status" value="1"/>
</dbReference>
<comment type="catalytic activity">
    <reaction evidence="1">
        <text>ATP + protein L-histidine = ADP + protein N-phospho-L-histidine.</text>
        <dbReference type="EC" id="2.7.13.3"/>
    </reaction>
</comment>
<dbReference type="PROSITE" id="PS50110">
    <property type="entry name" value="RESPONSE_REGULATORY"/>
    <property type="match status" value="1"/>
</dbReference>
<keyword evidence="13" id="KW-1185">Reference proteome</keyword>
<dbReference type="GO" id="GO:0005886">
    <property type="term" value="C:plasma membrane"/>
    <property type="evidence" value="ECO:0007669"/>
    <property type="project" value="TreeGrafter"/>
</dbReference>
<dbReference type="SUPFAM" id="SSF55874">
    <property type="entry name" value="ATPase domain of HSP90 chaperone/DNA topoisomerase II/histidine kinase"/>
    <property type="match status" value="1"/>
</dbReference>
<dbReference type="Pfam" id="PF00072">
    <property type="entry name" value="Response_reg"/>
    <property type="match status" value="1"/>
</dbReference>
<dbReference type="InterPro" id="IPR036890">
    <property type="entry name" value="HATPase_C_sf"/>
</dbReference>
<feature type="domain" description="PAC" evidence="11">
    <location>
        <begin position="218"/>
        <end position="270"/>
    </location>
</feature>
<comment type="caution">
    <text evidence="12">The sequence shown here is derived from an EMBL/GenBank/DDBJ whole genome shotgun (WGS) entry which is preliminary data.</text>
</comment>
<dbReference type="Pfam" id="PF13426">
    <property type="entry name" value="PAS_9"/>
    <property type="match status" value="1"/>
</dbReference>
<dbReference type="InterPro" id="IPR003661">
    <property type="entry name" value="HisK_dim/P_dom"/>
</dbReference>
<feature type="modified residue" description="4-aspartylphosphate" evidence="7">
    <location>
        <position position="572"/>
    </location>
</feature>
<evidence type="ECO:0000256" key="4">
    <source>
        <dbReference type="ARBA" id="ARBA00022679"/>
    </source>
</evidence>
<evidence type="ECO:0000256" key="2">
    <source>
        <dbReference type="ARBA" id="ARBA00012438"/>
    </source>
</evidence>
<dbReference type="PANTHER" id="PTHR43047">
    <property type="entry name" value="TWO-COMPONENT HISTIDINE PROTEIN KINASE"/>
    <property type="match status" value="1"/>
</dbReference>
<dbReference type="Gene3D" id="1.10.287.130">
    <property type="match status" value="1"/>
</dbReference>
<sequence length="647" mass="70258">MLSATLFESAFNSSPFGHYLLSPTPDAMILAVNDAFLKASSRTREELVGVSLFKAFPGNPDDPDDTGEADLRASLDKVRATGLPDTLPAVRYPIPVLLPNGQTVFEERFWTSTSTPIFGPGGELVCISHSNSDVTAQVRSEAAVRESEKRFRALTNATAEVIYRMSPDWTQLRHLEGRGFLKDTADTNRFWLEEYIPPEDQGRLHQAIARAIRDGSVFELEHRVRRADGSFGWTQSRAVPMVDASGAIYEWIGAASDITERKAAEEKLREADRRKDEFLAMLAHELRNPLAPIGAAAELLQRMKLDETIIKRTSQIIGRQVGHMTGLIDDLLDVSRVTRGLVELDTEPLDVGAVLHEAVEQVMPLIQARRHDLALRLPPAGTLVAGDRKRLVQVIANLLNNAAKYTPEDGRLEVASVVDAERRLCIDVLDNGIGMAPGLAARAFELFAQAERSSDRSSGGLGLGLALVKSLVELHGGTVSCDSAGQGRGSRFSVCLPLPEPQTDAAAPPRAQLHSPAQPEPLRVMVVDDNVDAAVTLSMLLESGGHRLAVEHDALRALDCARQFRPQACLLDIGLPGIDGLELARRLRALPETAEAMLVAVTGYGQARDRDQILAAGFDHHLVKPIDTGRLYALLGACCHTPAASVS</sequence>
<keyword evidence="3 7" id="KW-0597">Phosphoprotein</keyword>